<dbReference type="AlphaFoldDB" id="A0AA91Q4K7"/>
<accession>A0AA91Q4K7</accession>
<gene>
    <name evidence="3" type="ORF">A9F13_01g07315</name>
</gene>
<comment type="caution">
    <text evidence="3">The sequence shown here is derived from an EMBL/GenBank/DDBJ whole genome shotgun (WGS) entry which is preliminary data.</text>
</comment>
<dbReference type="EMBL" id="LYUB02000001">
    <property type="protein sequence ID" value="OVF11245.1"/>
    <property type="molecule type" value="Genomic_DNA"/>
</dbReference>
<sequence>MDYASLLSLLETNNFNVGGFDKMIQPPSSRSLDFHFDVVLENQRGLKILGIPLFSRQSLMPCIDPPPYQHLDGSPVLLAYDSIDNYALPDFGWSWSWDTWHVLMLNDVDESGWAYSLLFSRSLKWHGKYYFGDFVRRRMWIRMRQRDHVESDLETDHSSYVDATGEDERGKNLHAQPSEPAGTTVGAIVIE</sequence>
<dbReference type="PANTHER" id="PTHR23250:SF1">
    <property type="entry name" value="TECTONIN BETA-PROPELLER REPEAT-CONTAINING PROTEIN 1"/>
    <property type="match status" value="1"/>
</dbReference>
<proteinExistence type="predicted"/>
<dbReference type="GO" id="GO:0016020">
    <property type="term" value="C:membrane"/>
    <property type="evidence" value="ECO:0007669"/>
    <property type="project" value="InterPro"/>
</dbReference>
<reference evidence="3 4" key="1">
    <citation type="submission" date="2017-04" db="EMBL/GenBank/DDBJ databases">
        <title>Draft genome of the yeast Clavispora lusitaniae type strain CBS 6936.</title>
        <authorList>
            <person name="Durrens P."/>
            <person name="Klopp C."/>
            <person name="Biteau N."/>
            <person name="Fitton-Ouhabi V."/>
            <person name="Dementhon K."/>
            <person name="Accoceberry I."/>
            <person name="Sherman D.J."/>
            <person name="Noel T."/>
        </authorList>
    </citation>
    <scope>NUCLEOTIDE SEQUENCE [LARGE SCALE GENOMIC DNA]</scope>
    <source>
        <strain evidence="3 4">CBS 6936</strain>
    </source>
</reference>
<evidence type="ECO:0000313" key="3">
    <source>
        <dbReference type="EMBL" id="OVF11245.1"/>
    </source>
</evidence>
<name>A0AA91Q4K7_CLALS</name>
<protein>
    <submittedName>
        <fullName evidence="3">Sporulation-specific protein</fullName>
    </submittedName>
</protein>
<feature type="domain" description="Peroxin/Ferlin" evidence="2">
    <location>
        <begin position="112"/>
        <end position="147"/>
    </location>
</feature>
<organism evidence="3 4">
    <name type="scientific">Clavispora lusitaniae</name>
    <name type="common">Candida lusitaniae</name>
    <dbReference type="NCBI Taxonomy" id="36911"/>
    <lineage>
        <taxon>Eukaryota</taxon>
        <taxon>Fungi</taxon>
        <taxon>Dikarya</taxon>
        <taxon>Ascomycota</taxon>
        <taxon>Saccharomycotina</taxon>
        <taxon>Pichiomycetes</taxon>
        <taxon>Metschnikowiaceae</taxon>
        <taxon>Clavispora</taxon>
    </lineage>
</organism>
<evidence type="ECO:0000313" key="4">
    <source>
        <dbReference type="Proteomes" id="UP000195602"/>
    </source>
</evidence>
<dbReference type="SMART" id="SM00694">
    <property type="entry name" value="DysFC"/>
    <property type="match status" value="1"/>
</dbReference>
<dbReference type="PANTHER" id="PTHR23250">
    <property type="entry name" value="DYSFERLIN-RELATED"/>
    <property type="match status" value="1"/>
</dbReference>
<dbReference type="InterPro" id="IPR051513">
    <property type="entry name" value="Tectonin_beta-prop"/>
</dbReference>
<feature type="region of interest" description="Disordered" evidence="1">
    <location>
        <begin position="154"/>
        <end position="186"/>
    </location>
</feature>
<dbReference type="InterPro" id="IPR006614">
    <property type="entry name" value="Peroxin/Ferlin"/>
</dbReference>
<evidence type="ECO:0000259" key="2">
    <source>
        <dbReference type="SMART" id="SM00694"/>
    </source>
</evidence>
<evidence type="ECO:0000256" key="1">
    <source>
        <dbReference type="SAM" id="MobiDB-lite"/>
    </source>
</evidence>
<dbReference type="KEGG" id="clus:A9F13_01g07315"/>
<dbReference type="Proteomes" id="UP000195602">
    <property type="component" value="Unassembled WGS sequence"/>
</dbReference>